<keyword evidence="2 5" id="KW-0812">Transmembrane</keyword>
<dbReference type="RefSeq" id="WP_231317354.1">
    <property type="nucleotide sequence ID" value="NZ_CP088156.1"/>
</dbReference>
<keyword evidence="3 5" id="KW-1133">Transmembrane helix</keyword>
<feature type="transmembrane region" description="Helical" evidence="5">
    <location>
        <begin position="403"/>
        <end position="422"/>
    </location>
</feature>
<feature type="transmembrane region" description="Helical" evidence="5">
    <location>
        <begin position="224"/>
        <end position="241"/>
    </location>
</feature>
<feature type="transmembrane region" description="Helical" evidence="5">
    <location>
        <begin position="342"/>
        <end position="362"/>
    </location>
</feature>
<gene>
    <name evidence="7" type="ORF">LQG66_19750</name>
</gene>
<evidence type="ECO:0000256" key="5">
    <source>
        <dbReference type="SAM" id="Phobius"/>
    </source>
</evidence>
<sequence length="448" mass="47548">MLQEAYLMNVEGGASNSPADLGNTGWAPPSWAEAPAYAVVVDLLVTLAAVTLPWSMTATAVLMVCWSIAVIPTIDWDELIRSLTLPACALPLALFALADVGVLWSEGPWEAELQAINPVSKLLLLPLLLYHFRRSERAVWVFVGFLVSSMALMMLSWIALADPSLMPAGLRIDREFGQRQQFTLCALALAAAALAVYERGQIRMAIGLAGSSLVFFAHDLVADPARTTCVATTILLLVLLIRHFSRRIAVVLLASAAVTGGVAWAATPLLSGPIVEIVVHRHMSALNGGGPVDRQADWRRSIASIAEAPLFGHGTGAIRPLSAIDAPGPREMRGTARDPQNQSLSVVLQWGLAGLILLYAMWISHIRLVRGGDWIAWVGLVIVVQTVVGSLLSANLFDLNEGWIYVIGVGVAGGVALGRGSAADPLESLRSGLGRMTVGSHDGEATAA</sequence>
<dbReference type="InterPro" id="IPR007016">
    <property type="entry name" value="O-antigen_ligase-rel_domated"/>
</dbReference>
<feature type="transmembrane region" description="Helical" evidence="5">
    <location>
        <begin position="139"/>
        <end position="160"/>
    </location>
</feature>
<feature type="transmembrane region" description="Helical" evidence="5">
    <location>
        <begin position="52"/>
        <end position="71"/>
    </location>
</feature>
<dbReference type="PANTHER" id="PTHR37422:SF13">
    <property type="entry name" value="LIPOPOLYSACCHARIDE BIOSYNTHESIS PROTEIN PA4999-RELATED"/>
    <property type="match status" value="1"/>
</dbReference>
<feature type="transmembrane region" description="Helical" evidence="5">
    <location>
        <begin position="248"/>
        <end position="266"/>
    </location>
</feature>
<evidence type="ECO:0000256" key="2">
    <source>
        <dbReference type="ARBA" id="ARBA00022692"/>
    </source>
</evidence>
<reference evidence="7" key="1">
    <citation type="journal article" date="2024" name="Antonie Van Leeuwenhoek">
        <title>Bradyrhizobium ontarionense sp. nov., a novel bacterial symbiont isolated from Aeschynomene indica (Indian jointvetch), harbours photosynthesis, nitrogen fixation and nitrous oxide (N2O) reductase genes.</title>
        <authorList>
            <person name="Bromfield E.S.P."/>
            <person name="Cloutier S."/>
        </authorList>
    </citation>
    <scope>NUCLEOTIDE SEQUENCE</scope>
    <source>
        <strain evidence="7">A19</strain>
    </source>
</reference>
<feature type="transmembrane region" description="Helical" evidence="5">
    <location>
        <begin position="115"/>
        <end position="132"/>
    </location>
</feature>
<feature type="transmembrane region" description="Helical" evidence="5">
    <location>
        <begin position="374"/>
        <end position="397"/>
    </location>
</feature>
<dbReference type="GO" id="GO:0016874">
    <property type="term" value="F:ligase activity"/>
    <property type="evidence" value="ECO:0007669"/>
    <property type="project" value="UniProtKB-KW"/>
</dbReference>
<name>A0ABY3R3C7_9BRAD</name>
<dbReference type="Proteomes" id="UP001431010">
    <property type="component" value="Chromosome"/>
</dbReference>
<organism evidence="7 8">
    <name type="scientific">Bradyrhizobium ontarionense</name>
    <dbReference type="NCBI Taxonomy" id="2898149"/>
    <lineage>
        <taxon>Bacteria</taxon>
        <taxon>Pseudomonadati</taxon>
        <taxon>Pseudomonadota</taxon>
        <taxon>Alphaproteobacteria</taxon>
        <taxon>Hyphomicrobiales</taxon>
        <taxon>Nitrobacteraceae</taxon>
        <taxon>Bradyrhizobium</taxon>
    </lineage>
</organism>
<proteinExistence type="predicted"/>
<keyword evidence="4 5" id="KW-0472">Membrane</keyword>
<dbReference type="EMBL" id="CP088156">
    <property type="protein sequence ID" value="UFZ01559.1"/>
    <property type="molecule type" value="Genomic_DNA"/>
</dbReference>
<comment type="subcellular location">
    <subcellularLocation>
        <location evidence="1">Membrane</location>
        <topology evidence="1">Multi-pass membrane protein</topology>
    </subcellularLocation>
</comment>
<feature type="transmembrane region" description="Helical" evidence="5">
    <location>
        <begin position="83"/>
        <end position="103"/>
    </location>
</feature>
<protein>
    <submittedName>
        <fullName evidence="7">O-antigen ligase family protein</fullName>
    </submittedName>
</protein>
<evidence type="ECO:0000256" key="4">
    <source>
        <dbReference type="ARBA" id="ARBA00023136"/>
    </source>
</evidence>
<evidence type="ECO:0000256" key="1">
    <source>
        <dbReference type="ARBA" id="ARBA00004141"/>
    </source>
</evidence>
<keyword evidence="7" id="KW-0436">Ligase</keyword>
<evidence type="ECO:0000256" key="3">
    <source>
        <dbReference type="ARBA" id="ARBA00022989"/>
    </source>
</evidence>
<keyword evidence="8" id="KW-1185">Reference proteome</keyword>
<accession>A0ABY3R3C7</accession>
<dbReference type="InterPro" id="IPR051533">
    <property type="entry name" value="WaaL-like"/>
</dbReference>
<feature type="domain" description="O-antigen ligase-related" evidence="6">
    <location>
        <begin position="220"/>
        <end position="358"/>
    </location>
</feature>
<dbReference type="PANTHER" id="PTHR37422">
    <property type="entry name" value="TEICHURONIC ACID BIOSYNTHESIS PROTEIN TUAE"/>
    <property type="match status" value="1"/>
</dbReference>
<evidence type="ECO:0000313" key="8">
    <source>
        <dbReference type="Proteomes" id="UP001431010"/>
    </source>
</evidence>
<evidence type="ECO:0000259" key="6">
    <source>
        <dbReference type="Pfam" id="PF04932"/>
    </source>
</evidence>
<evidence type="ECO:0000313" key="7">
    <source>
        <dbReference type="EMBL" id="UFZ01559.1"/>
    </source>
</evidence>
<dbReference type="Pfam" id="PF04932">
    <property type="entry name" value="Wzy_C"/>
    <property type="match status" value="1"/>
</dbReference>